<reference evidence="2 3" key="1">
    <citation type="journal article" date="2020" name="ISME J.">
        <title>Uncovering the hidden diversity of litter-decomposition mechanisms in mushroom-forming fungi.</title>
        <authorList>
            <person name="Floudas D."/>
            <person name="Bentzer J."/>
            <person name="Ahren D."/>
            <person name="Johansson T."/>
            <person name="Persson P."/>
            <person name="Tunlid A."/>
        </authorList>
    </citation>
    <scope>NUCLEOTIDE SEQUENCE [LARGE SCALE GENOMIC DNA]</scope>
    <source>
        <strain evidence="2 3">CBS 101986</strain>
    </source>
</reference>
<evidence type="ECO:0000313" key="2">
    <source>
        <dbReference type="EMBL" id="KAF5327570.1"/>
    </source>
</evidence>
<dbReference type="Proteomes" id="UP000567179">
    <property type="component" value="Unassembled WGS sequence"/>
</dbReference>
<dbReference type="Gene3D" id="3.30.710.10">
    <property type="entry name" value="Potassium Channel Kv1.1, Chain A"/>
    <property type="match status" value="1"/>
</dbReference>
<dbReference type="PROSITE" id="PS50097">
    <property type="entry name" value="BTB"/>
    <property type="match status" value="1"/>
</dbReference>
<accession>A0A8H5BQL9</accession>
<evidence type="ECO:0000313" key="3">
    <source>
        <dbReference type="Proteomes" id="UP000567179"/>
    </source>
</evidence>
<sequence length="399" mass="45647">MSPHCSPPTPDYDDSLTLDRTPYLDDATSMLASFSNLTVANARHSIAFSSADIGTPTLDYLTSRPTSSIQSQQQNATLQPSYYAQDKEPVSTRHPRFWMYDGSIVLRAENTLYRVHQTVLAAHSDIFDGLFTVPQPQVSPPIDGNSPPFVDGCHVVTLYGDKERDVEDLLHAVYVPDHFSHLAPDADLETLLDFITGILRLATKYMIRHLRQRCIALLHTKFPCTFEGYDSKAATSSDRYRSDMVMRTISIAQELNVPTVLPYAYYCMSRFPHRRFLKERPGDISWQTKTIVLIGRERLALAQASITHAFLLVFRRSPLCVSALCAHARGPHAQWHELENARCAHPLRRYDAWHDLNVCRECVSYCQNVHDLGRRDVWKHLPEWFELGDWDELKETQDR</sequence>
<gene>
    <name evidence="2" type="ORF">D9619_004345</name>
</gene>
<dbReference type="AlphaFoldDB" id="A0A8H5BQL9"/>
<dbReference type="EMBL" id="JAACJJ010000014">
    <property type="protein sequence ID" value="KAF5327570.1"/>
    <property type="molecule type" value="Genomic_DNA"/>
</dbReference>
<proteinExistence type="predicted"/>
<feature type="domain" description="BTB" evidence="1">
    <location>
        <begin position="102"/>
        <end position="174"/>
    </location>
</feature>
<dbReference type="InterPro" id="IPR011333">
    <property type="entry name" value="SKP1/BTB/POZ_sf"/>
</dbReference>
<organism evidence="2 3">
    <name type="scientific">Psilocybe cf. subviscida</name>
    <dbReference type="NCBI Taxonomy" id="2480587"/>
    <lineage>
        <taxon>Eukaryota</taxon>
        <taxon>Fungi</taxon>
        <taxon>Dikarya</taxon>
        <taxon>Basidiomycota</taxon>
        <taxon>Agaricomycotina</taxon>
        <taxon>Agaricomycetes</taxon>
        <taxon>Agaricomycetidae</taxon>
        <taxon>Agaricales</taxon>
        <taxon>Agaricineae</taxon>
        <taxon>Strophariaceae</taxon>
        <taxon>Psilocybe</taxon>
    </lineage>
</organism>
<dbReference type="InterPro" id="IPR000210">
    <property type="entry name" value="BTB/POZ_dom"/>
</dbReference>
<comment type="caution">
    <text evidence="2">The sequence shown here is derived from an EMBL/GenBank/DDBJ whole genome shotgun (WGS) entry which is preliminary data.</text>
</comment>
<dbReference type="OrthoDB" id="3218112at2759"/>
<protein>
    <recommendedName>
        <fullName evidence="1">BTB domain-containing protein</fullName>
    </recommendedName>
</protein>
<keyword evidence="3" id="KW-1185">Reference proteome</keyword>
<name>A0A8H5BQL9_9AGAR</name>
<dbReference type="SUPFAM" id="SSF54695">
    <property type="entry name" value="POZ domain"/>
    <property type="match status" value="1"/>
</dbReference>
<evidence type="ECO:0000259" key="1">
    <source>
        <dbReference type="PROSITE" id="PS50097"/>
    </source>
</evidence>
<dbReference type="SMART" id="SM00225">
    <property type="entry name" value="BTB"/>
    <property type="match status" value="1"/>
</dbReference>